<reference evidence="1" key="1">
    <citation type="submission" date="2016-10" db="EMBL/GenBank/DDBJ databases">
        <authorList>
            <person name="Benchimol M."/>
            <person name="Almeida L.G."/>
            <person name="Vasconcelos A.T."/>
            <person name="Perreira-Neves A."/>
            <person name="Rosa I.A."/>
            <person name="Tasca T."/>
            <person name="Bogo M.R."/>
            <person name="de Souza W."/>
        </authorList>
    </citation>
    <scope>NUCLEOTIDE SEQUENCE [LARGE SCALE GENOMIC DNA]</scope>
    <source>
        <strain evidence="1">K</strain>
    </source>
</reference>
<accession>A0A1J4JBH4</accession>
<dbReference type="VEuPathDB" id="TrichDB:TRFO_09927"/>
<dbReference type="OrthoDB" id="10625800at2759"/>
<name>A0A1J4JBH4_9EUKA</name>
<proteinExistence type="predicted"/>
<sequence length="423" mass="49074">MFHSVKRPLQIYEKANYSSSRYMLQFGIEVENSNEIPRIIEICQKYVIPLRVRLEDKCYISANAKCSDPLQLPKLSSADSLLNEYCDWTYDHSYQDDVSLGTLAYNEKYIVLSLNHLCSDGGYFKWLLDLISTGERKSLYVPKLPIRPDFYCEREVKEMSKSNHPINPNELTYVKSRYLISEPKGEMKFICKKIDVNSYMNTHLNSSKKTISENLYKNFTEKMWSCYILAASAFNRKIDNFGIITLVDLRNIVKPSMVDWGNCNYFSGVTNKASTNMNQTMKKLGEDLRKSFDERMKSRDYLSLFNLNLAEDHSTGNPIELSNIGQLNLRNGINDATIQIRFPAKTEPKKLSMITYSINDTNGRNEIMMKMRYSPSHLHANEADILMESTKFAIEKITRDFTVQQAYEEIVSLQNSYSKKMYL</sequence>
<evidence type="ECO:0000313" key="1">
    <source>
        <dbReference type="EMBL" id="OHS96534.1"/>
    </source>
</evidence>
<dbReference type="GeneID" id="94829854"/>
<dbReference type="EMBL" id="MLAK01001171">
    <property type="protein sequence ID" value="OHS96534.1"/>
    <property type="molecule type" value="Genomic_DNA"/>
</dbReference>
<dbReference type="RefSeq" id="XP_068349671.1">
    <property type="nucleotide sequence ID" value="XM_068495150.1"/>
</dbReference>
<gene>
    <name evidence="1" type="ORF">TRFO_09927</name>
</gene>
<evidence type="ECO:0000313" key="2">
    <source>
        <dbReference type="Proteomes" id="UP000179807"/>
    </source>
</evidence>
<protein>
    <recommendedName>
        <fullName evidence="3">Condensation domain-containing protein</fullName>
    </recommendedName>
</protein>
<dbReference type="AlphaFoldDB" id="A0A1J4JBH4"/>
<keyword evidence="2" id="KW-1185">Reference proteome</keyword>
<evidence type="ECO:0008006" key="3">
    <source>
        <dbReference type="Google" id="ProtNLM"/>
    </source>
</evidence>
<comment type="caution">
    <text evidence="1">The sequence shown here is derived from an EMBL/GenBank/DDBJ whole genome shotgun (WGS) entry which is preliminary data.</text>
</comment>
<organism evidence="1 2">
    <name type="scientific">Tritrichomonas foetus</name>
    <dbReference type="NCBI Taxonomy" id="1144522"/>
    <lineage>
        <taxon>Eukaryota</taxon>
        <taxon>Metamonada</taxon>
        <taxon>Parabasalia</taxon>
        <taxon>Tritrichomonadida</taxon>
        <taxon>Tritrichomonadidae</taxon>
        <taxon>Tritrichomonas</taxon>
    </lineage>
</organism>
<dbReference type="Proteomes" id="UP000179807">
    <property type="component" value="Unassembled WGS sequence"/>
</dbReference>